<feature type="domain" description="ABC transporter" evidence="6">
    <location>
        <begin position="2"/>
        <end position="234"/>
    </location>
</feature>
<dbReference type="Proteomes" id="UP000030185">
    <property type="component" value="Unassembled WGS sequence"/>
</dbReference>
<dbReference type="InterPro" id="IPR003439">
    <property type="entry name" value="ABC_transporter-like_ATP-bd"/>
</dbReference>
<comment type="caution">
    <text evidence="7">The sequence shown here is derived from an EMBL/GenBank/DDBJ whole genome shotgun (WGS) entry which is preliminary data.</text>
</comment>
<dbReference type="eggNOG" id="COG1131">
    <property type="taxonomic scope" value="Bacteria"/>
</dbReference>
<organism evidence="7 8">
    <name type="scientific">Sporocytophaga myxococcoides</name>
    <dbReference type="NCBI Taxonomy" id="153721"/>
    <lineage>
        <taxon>Bacteria</taxon>
        <taxon>Pseudomonadati</taxon>
        <taxon>Bacteroidota</taxon>
        <taxon>Cytophagia</taxon>
        <taxon>Cytophagales</taxon>
        <taxon>Cytophagaceae</taxon>
        <taxon>Sporocytophaga</taxon>
    </lineage>
</organism>
<gene>
    <name evidence="7" type="ORF">MYP_4259</name>
</gene>
<name>A0A098LKL6_9BACT</name>
<protein>
    <submittedName>
        <fullName evidence="7">Multidrug ABC transporter ATPase</fullName>
    </submittedName>
</protein>
<reference evidence="7 8" key="1">
    <citation type="submission" date="2014-09" db="EMBL/GenBank/DDBJ databases">
        <title>Sporocytophaga myxococcoides PG-01 genome sequencing.</title>
        <authorList>
            <person name="Liu L."/>
            <person name="Gao P.J."/>
            <person name="Chen G.J."/>
            <person name="Wang L.S."/>
        </authorList>
    </citation>
    <scope>NUCLEOTIDE SEQUENCE [LARGE SCALE GENOMIC DNA]</scope>
    <source>
        <strain evidence="7 8">PG-01</strain>
    </source>
</reference>
<dbReference type="SMART" id="SM00382">
    <property type="entry name" value="AAA"/>
    <property type="match status" value="1"/>
</dbReference>
<dbReference type="PANTHER" id="PTHR42711:SF5">
    <property type="entry name" value="ABC TRANSPORTER ATP-BINDING PROTEIN NATA"/>
    <property type="match status" value="1"/>
</dbReference>
<dbReference type="GO" id="GO:0016887">
    <property type="term" value="F:ATP hydrolysis activity"/>
    <property type="evidence" value="ECO:0007669"/>
    <property type="project" value="InterPro"/>
</dbReference>
<evidence type="ECO:0000256" key="1">
    <source>
        <dbReference type="ARBA" id="ARBA00005417"/>
    </source>
</evidence>
<dbReference type="PROSITE" id="PS50893">
    <property type="entry name" value="ABC_TRANSPORTER_2"/>
    <property type="match status" value="1"/>
</dbReference>
<dbReference type="EMBL" id="BBLT01000010">
    <property type="protein sequence ID" value="GAL87029.1"/>
    <property type="molecule type" value="Genomic_DNA"/>
</dbReference>
<evidence type="ECO:0000259" key="6">
    <source>
        <dbReference type="PROSITE" id="PS50893"/>
    </source>
</evidence>
<dbReference type="PANTHER" id="PTHR42711">
    <property type="entry name" value="ABC TRANSPORTER ATP-BINDING PROTEIN"/>
    <property type="match status" value="1"/>
</dbReference>
<evidence type="ECO:0000313" key="8">
    <source>
        <dbReference type="Proteomes" id="UP000030185"/>
    </source>
</evidence>
<dbReference type="GO" id="GO:0005524">
    <property type="term" value="F:ATP binding"/>
    <property type="evidence" value="ECO:0007669"/>
    <property type="project" value="UniProtKB-KW"/>
</dbReference>
<evidence type="ECO:0000256" key="5">
    <source>
        <dbReference type="ARBA" id="ARBA00022840"/>
    </source>
</evidence>
<evidence type="ECO:0000256" key="2">
    <source>
        <dbReference type="ARBA" id="ARBA00022448"/>
    </source>
</evidence>
<dbReference type="OrthoDB" id="9808363at2"/>
<dbReference type="Pfam" id="PF00005">
    <property type="entry name" value="ABC_tran"/>
    <property type="match status" value="1"/>
</dbReference>
<dbReference type="InterPro" id="IPR027417">
    <property type="entry name" value="P-loop_NTPase"/>
</dbReference>
<dbReference type="InterPro" id="IPR003593">
    <property type="entry name" value="AAA+_ATPase"/>
</dbReference>
<proteinExistence type="inferred from homology"/>
<dbReference type="CDD" id="cd03263">
    <property type="entry name" value="ABC_subfamily_A"/>
    <property type="match status" value="1"/>
</dbReference>
<evidence type="ECO:0000256" key="3">
    <source>
        <dbReference type="ARBA" id="ARBA00022458"/>
    </source>
</evidence>
<keyword evidence="2" id="KW-0813">Transport</keyword>
<dbReference type="STRING" id="153721.MYP_4259"/>
<dbReference type="Gene3D" id="3.40.50.300">
    <property type="entry name" value="P-loop containing nucleotide triphosphate hydrolases"/>
    <property type="match status" value="1"/>
</dbReference>
<accession>A0A098LKL6</accession>
<keyword evidence="5" id="KW-0067">ATP-binding</keyword>
<comment type="similarity">
    <text evidence="1">Belongs to the ABC transporter superfamily.</text>
</comment>
<keyword evidence="3" id="KW-0536">Nodulation</keyword>
<sequence length="245" mass="27560">MVQVNNLYKTYKKGYAPALSGINLNIEKGDFFGLLGPNGAGKTTLISIICGLSSANIGTAYMNETDILRYPEKIKKYYGLVPQDIALYPTLTAEENLIFLGRMYGLSNQPLKVEVEFWLKKMGLSNHRHKKIHEYSTGMKRRVNLIAGILHNPSIIILDEPTVGVDVQSRVLILETLKEINRNGTTIIYTSHYLEEAEDLCSRIAIIDKGKIIKEGVPAQLISQENRYSNLEDLFINLTGKELRD</sequence>
<dbReference type="SUPFAM" id="SSF52540">
    <property type="entry name" value="P-loop containing nucleoside triphosphate hydrolases"/>
    <property type="match status" value="1"/>
</dbReference>
<dbReference type="InterPro" id="IPR050763">
    <property type="entry name" value="ABC_transporter_ATP-binding"/>
</dbReference>
<evidence type="ECO:0000256" key="4">
    <source>
        <dbReference type="ARBA" id="ARBA00022741"/>
    </source>
</evidence>
<keyword evidence="8" id="KW-1185">Reference proteome</keyword>
<dbReference type="RefSeq" id="WP_045467656.1">
    <property type="nucleotide sequence ID" value="NZ_BBLT01000010.1"/>
</dbReference>
<evidence type="ECO:0000313" key="7">
    <source>
        <dbReference type="EMBL" id="GAL87029.1"/>
    </source>
</evidence>
<dbReference type="AlphaFoldDB" id="A0A098LKL6"/>
<keyword evidence="4" id="KW-0547">Nucleotide-binding</keyword>